<sequence length="318" mass="37308">MYWIFLIFLSISTASSKDFDIFDAQDLHRALQHPVNTKQIIKTLCNRDRLEIEKIIYFYQKIYNYDLRKVVDENLGEGNFKYFTKSIIFSKPYYEAKVLHDAEKKLGTDEEIFIELLVARSNEEIDAIKKAYRDLYGIDLEDELERETSGEFLEIMLAIIEGRRDESNKVDLGKAKKDAEKLYYAGVGRLGTQVGVFNKIFTKQNFAQLRLVFDEYQKYAEHSIEVAVDKETSGYYYSTLSELVQVIRNKPNYFARFLWSDDERMVIRTIVLRSEIDLGEIVEEFGGKMRLKGLIEKKISGDLRNALVTFLEYQLRDE</sequence>
<dbReference type="InterPro" id="IPR018502">
    <property type="entry name" value="Annexin_repeat"/>
</dbReference>
<dbReference type="Gene3D" id="1.10.220.10">
    <property type="entry name" value="Annexin"/>
    <property type="match status" value="3"/>
</dbReference>
<keyword evidence="5 6" id="KW-0111">Calcium/phospholipid-binding</keyword>
<dbReference type="GO" id="GO:0005544">
    <property type="term" value="F:calcium-dependent phospholipid binding"/>
    <property type="evidence" value="ECO:0007669"/>
    <property type="project" value="UniProtKB-KW"/>
</dbReference>
<dbReference type="OrthoDB" id="37886at2759"/>
<dbReference type="FunFam" id="1.10.220.10:FF:000005">
    <property type="entry name" value="Annexin"/>
    <property type="match status" value="1"/>
</dbReference>
<accession>A0A9P1IJM2</accession>
<dbReference type="InterPro" id="IPR018252">
    <property type="entry name" value="Annexin_repeat_CS"/>
</dbReference>
<comment type="domain">
    <text evidence="6">A pair of annexin repeats may form one binding site for calcium and phospholipid.</text>
</comment>
<keyword evidence="2 6" id="KW-0677">Repeat</keyword>
<dbReference type="EMBL" id="CANHGI010000003">
    <property type="protein sequence ID" value="CAI5446734.1"/>
    <property type="molecule type" value="Genomic_DNA"/>
</dbReference>
<evidence type="ECO:0000256" key="4">
    <source>
        <dbReference type="ARBA" id="ARBA00023216"/>
    </source>
</evidence>
<dbReference type="PANTHER" id="PTHR10502:SF102">
    <property type="entry name" value="ANNEXIN B11"/>
    <property type="match status" value="1"/>
</dbReference>
<evidence type="ECO:0000313" key="8">
    <source>
        <dbReference type="EMBL" id="CAI5446734.1"/>
    </source>
</evidence>
<name>A0A9P1IJM2_9PELO</name>
<dbReference type="InterPro" id="IPR037104">
    <property type="entry name" value="Annexin_sf"/>
</dbReference>
<dbReference type="GO" id="GO:0005886">
    <property type="term" value="C:plasma membrane"/>
    <property type="evidence" value="ECO:0007669"/>
    <property type="project" value="TreeGrafter"/>
</dbReference>
<keyword evidence="4 6" id="KW-0041">Annexin</keyword>
<comment type="caution">
    <text evidence="8">The sequence shown here is derived from an EMBL/GenBank/DDBJ whole genome shotgun (WGS) entry which is preliminary data.</text>
</comment>
<dbReference type="GO" id="GO:0005634">
    <property type="term" value="C:nucleus"/>
    <property type="evidence" value="ECO:0007669"/>
    <property type="project" value="TreeGrafter"/>
</dbReference>
<comment type="similarity">
    <text evidence="1 6">Belongs to the annexin family.</text>
</comment>
<evidence type="ECO:0000313" key="9">
    <source>
        <dbReference type="Proteomes" id="UP001152747"/>
    </source>
</evidence>
<reference evidence="8" key="1">
    <citation type="submission" date="2022-11" db="EMBL/GenBank/DDBJ databases">
        <authorList>
            <person name="Kikuchi T."/>
        </authorList>
    </citation>
    <scope>NUCLEOTIDE SEQUENCE</scope>
    <source>
        <strain evidence="8">PS1010</strain>
    </source>
</reference>
<dbReference type="FunFam" id="1.10.220.10:FF:000002">
    <property type="entry name" value="Annexin"/>
    <property type="match status" value="1"/>
</dbReference>
<dbReference type="PRINTS" id="PR00196">
    <property type="entry name" value="ANNEXIN"/>
</dbReference>
<dbReference type="SMART" id="SM00335">
    <property type="entry name" value="ANX"/>
    <property type="match status" value="4"/>
</dbReference>
<dbReference type="GO" id="GO:0012506">
    <property type="term" value="C:vesicle membrane"/>
    <property type="evidence" value="ECO:0007669"/>
    <property type="project" value="TreeGrafter"/>
</dbReference>
<dbReference type="InterPro" id="IPR001464">
    <property type="entry name" value="Annexin"/>
</dbReference>
<protein>
    <recommendedName>
        <fullName evidence="6">Annexin</fullName>
    </recommendedName>
</protein>
<feature type="chain" id="PRO_5040513908" description="Annexin" evidence="7">
    <location>
        <begin position="17"/>
        <end position="318"/>
    </location>
</feature>
<dbReference type="GO" id="GO:0005509">
    <property type="term" value="F:calcium ion binding"/>
    <property type="evidence" value="ECO:0007669"/>
    <property type="project" value="InterPro"/>
</dbReference>
<keyword evidence="9" id="KW-1185">Reference proteome</keyword>
<dbReference type="PROSITE" id="PS51897">
    <property type="entry name" value="ANNEXIN_2"/>
    <property type="match status" value="2"/>
</dbReference>
<dbReference type="GO" id="GO:0005737">
    <property type="term" value="C:cytoplasm"/>
    <property type="evidence" value="ECO:0007669"/>
    <property type="project" value="TreeGrafter"/>
</dbReference>
<evidence type="ECO:0000256" key="2">
    <source>
        <dbReference type="ARBA" id="ARBA00022737"/>
    </source>
</evidence>
<dbReference type="PANTHER" id="PTHR10502">
    <property type="entry name" value="ANNEXIN"/>
    <property type="match status" value="1"/>
</dbReference>
<dbReference type="AlphaFoldDB" id="A0A9P1IJM2"/>
<keyword evidence="7" id="KW-0732">Signal</keyword>
<gene>
    <name evidence="8" type="ORF">CAMP_LOCUS9371</name>
</gene>
<dbReference type="SUPFAM" id="SSF47874">
    <property type="entry name" value="Annexin"/>
    <property type="match status" value="1"/>
</dbReference>
<evidence type="ECO:0000256" key="3">
    <source>
        <dbReference type="ARBA" id="ARBA00022837"/>
    </source>
</evidence>
<keyword evidence="3 6" id="KW-0106">Calcium</keyword>
<feature type="signal peptide" evidence="7">
    <location>
        <begin position="1"/>
        <end position="16"/>
    </location>
</feature>
<evidence type="ECO:0000256" key="5">
    <source>
        <dbReference type="ARBA" id="ARBA00023302"/>
    </source>
</evidence>
<proteinExistence type="inferred from homology"/>
<evidence type="ECO:0000256" key="6">
    <source>
        <dbReference type="RuleBase" id="RU003540"/>
    </source>
</evidence>
<dbReference type="PROSITE" id="PS00223">
    <property type="entry name" value="ANNEXIN_1"/>
    <property type="match status" value="1"/>
</dbReference>
<evidence type="ECO:0000256" key="1">
    <source>
        <dbReference type="ARBA" id="ARBA00007831"/>
    </source>
</evidence>
<organism evidence="8 9">
    <name type="scientific">Caenorhabditis angaria</name>
    <dbReference type="NCBI Taxonomy" id="860376"/>
    <lineage>
        <taxon>Eukaryota</taxon>
        <taxon>Metazoa</taxon>
        <taxon>Ecdysozoa</taxon>
        <taxon>Nematoda</taxon>
        <taxon>Chromadorea</taxon>
        <taxon>Rhabditida</taxon>
        <taxon>Rhabditina</taxon>
        <taxon>Rhabditomorpha</taxon>
        <taxon>Rhabditoidea</taxon>
        <taxon>Rhabditidae</taxon>
        <taxon>Peloderinae</taxon>
        <taxon>Caenorhabditis</taxon>
    </lineage>
</organism>
<dbReference type="Proteomes" id="UP001152747">
    <property type="component" value="Unassembled WGS sequence"/>
</dbReference>
<dbReference type="Pfam" id="PF00191">
    <property type="entry name" value="Annexin"/>
    <property type="match status" value="3"/>
</dbReference>
<evidence type="ECO:0000256" key="7">
    <source>
        <dbReference type="SAM" id="SignalP"/>
    </source>
</evidence>
<dbReference type="GO" id="GO:0001786">
    <property type="term" value="F:phosphatidylserine binding"/>
    <property type="evidence" value="ECO:0007669"/>
    <property type="project" value="TreeGrafter"/>
</dbReference>